<keyword evidence="3" id="KW-1185">Reference proteome</keyword>
<protein>
    <recommendedName>
        <fullName evidence="4">DUF899 domain-containing protein</fullName>
    </recommendedName>
</protein>
<comment type="caution">
    <text evidence="2">The sequence shown here is derived from an EMBL/GenBank/DDBJ whole genome shotgun (WGS) entry which is preliminary data.</text>
</comment>
<evidence type="ECO:0000313" key="2">
    <source>
        <dbReference type="EMBL" id="CAD7695476.1"/>
    </source>
</evidence>
<dbReference type="Pfam" id="PF05988">
    <property type="entry name" value="DUF899"/>
    <property type="match status" value="1"/>
</dbReference>
<dbReference type="InterPro" id="IPR010296">
    <property type="entry name" value="DUF899_thioredox"/>
</dbReference>
<reference evidence="2" key="1">
    <citation type="submission" date="2020-12" db="EMBL/GenBank/DDBJ databases">
        <authorList>
            <person name="Iha C."/>
        </authorList>
    </citation>
    <scope>NUCLEOTIDE SEQUENCE</scope>
</reference>
<organism evidence="2 3">
    <name type="scientific">Ostreobium quekettii</name>
    <dbReference type="NCBI Taxonomy" id="121088"/>
    <lineage>
        <taxon>Eukaryota</taxon>
        <taxon>Viridiplantae</taxon>
        <taxon>Chlorophyta</taxon>
        <taxon>core chlorophytes</taxon>
        <taxon>Ulvophyceae</taxon>
        <taxon>TCBD clade</taxon>
        <taxon>Bryopsidales</taxon>
        <taxon>Ostreobineae</taxon>
        <taxon>Ostreobiaceae</taxon>
        <taxon>Ostreobium</taxon>
    </lineage>
</organism>
<dbReference type="Proteomes" id="UP000708148">
    <property type="component" value="Unassembled WGS sequence"/>
</dbReference>
<sequence length="235" mass="26824">MAPAVATRAEHDRLRAELLKAEKALTHQRDEVARQRRLLPWVRLEKDYALQDADGSPVLLSGLFKDGKQDLVVYHMMFDPEWDGACPLCCFWTEGYDTYAPFFEDKFNFAVVAKAPHDRLKALMAQKGWTLPMYSSAGSDFNADMRVQDTFMMSGGTKVPLTQVSGVSVFRKEGDVVYHTYTTKDRGVEVFTPIWAFLDILPNGREGWQPKHKHMYKKRGYHPENGAIQAEAMKD</sequence>
<name>A0A8S1INY7_9CHLO</name>
<dbReference type="Gene3D" id="3.40.30.10">
    <property type="entry name" value="Glutaredoxin"/>
    <property type="match status" value="1"/>
</dbReference>
<proteinExistence type="predicted"/>
<evidence type="ECO:0000256" key="1">
    <source>
        <dbReference type="SAM" id="Coils"/>
    </source>
</evidence>
<feature type="coiled-coil region" evidence="1">
    <location>
        <begin position="4"/>
        <end position="31"/>
    </location>
</feature>
<dbReference type="EMBL" id="CAJHUC010000350">
    <property type="protein sequence ID" value="CAD7695476.1"/>
    <property type="molecule type" value="Genomic_DNA"/>
</dbReference>
<dbReference type="SUPFAM" id="SSF52833">
    <property type="entry name" value="Thioredoxin-like"/>
    <property type="match status" value="1"/>
</dbReference>
<evidence type="ECO:0008006" key="4">
    <source>
        <dbReference type="Google" id="ProtNLM"/>
    </source>
</evidence>
<keyword evidence="1" id="KW-0175">Coiled coil</keyword>
<accession>A0A8S1INY7</accession>
<gene>
    <name evidence="2" type="ORF">OSTQU699_LOCUS837</name>
</gene>
<dbReference type="AlphaFoldDB" id="A0A8S1INY7"/>
<evidence type="ECO:0000313" key="3">
    <source>
        <dbReference type="Proteomes" id="UP000708148"/>
    </source>
</evidence>
<dbReference type="InterPro" id="IPR036249">
    <property type="entry name" value="Thioredoxin-like_sf"/>
</dbReference>
<dbReference type="OrthoDB" id="3503208at2759"/>